<dbReference type="AlphaFoldDB" id="A0A419VUY5"/>
<name>A0A419VUY5_9BACT</name>
<dbReference type="Proteomes" id="UP000283387">
    <property type="component" value="Unassembled WGS sequence"/>
</dbReference>
<gene>
    <name evidence="2" type="ORF">BC643_4259</name>
</gene>
<dbReference type="EMBL" id="RAPN01000005">
    <property type="protein sequence ID" value="RKD85943.1"/>
    <property type="molecule type" value="Genomic_DNA"/>
</dbReference>
<evidence type="ECO:0000313" key="3">
    <source>
        <dbReference type="Proteomes" id="UP000283387"/>
    </source>
</evidence>
<evidence type="ECO:0000313" key="2">
    <source>
        <dbReference type="EMBL" id="RKD85943.1"/>
    </source>
</evidence>
<reference evidence="2 3" key="1">
    <citation type="submission" date="2018-09" db="EMBL/GenBank/DDBJ databases">
        <title>Genomic Encyclopedia of Archaeal and Bacterial Type Strains, Phase II (KMG-II): from individual species to whole genera.</title>
        <authorList>
            <person name="Goeker M."/>
        </authorList>
    </citation>
    <scope>NUCLEOTIDE SEQUENCE [LARGE SCALE GENOMIC DNA]</scope>
    <source>
        <strain evidence="2 3">DSM 27148</strain>
    </source>
</reference>
<feature type="domain" description="HYR-like" evidence="1">
    <location>
        <begin position="496"/>
        <end position="564"/>
    </location>
</feature>
<protein>
    <recommendedName>
        <fullName evidence="1">HYR-like domain-containing protein</fullName>
    </recommendedName>
</protein>
<dbReference type="InterPro" id="IPR057078">
    <property type="entry name" value="HYR-4C"/>
</dbReference>
<proteinExistence type="predicted"/>
<sequence>MTDVYISTSKKSSYGCWRFSVPILLVILLAMVMPNKSVAQTTGNIQGIAPVQAPTNGTAIDGNAYANHVFGLTDNTSGFPQNYGTAGDIFYWDQVYPGDGGGVFDILPIADPPYFDVSENSFPGVADYTVVRYVDDITNKDPTIFTGRNKINDNPSTYEWGVGSNPNKNEIQNAGVIFTRGNSSIIGIDGNPGNPDDLWVAWAADREVTNGSSYIDFEFLQKPFYMDTLGMDNAGYYYGKFVTEADAATGGRTPGDILVTVEFTNGGPVANVIVLIWQNVGGTYEYVPFTDYPHGTILATVNTEKTYVHFPAFGNVEQVTLVGSNGGAGYTGMLPYYDINQWCEGAINLSAFFDETINPCFGIATVFTRTRTSGESGTAELKDFPGPPAQVNVLSNPPVVSCPGDLEFEPCAEVDLEEQWDNWRVQFSYVEGTGNSTEPVTVTMGGDDLPEDLPEGASCGFTATHWIKAVDYCGKMDSCGATFTVYPDAVAPVFAEVPGDITYECAVDVPAAGMLGWTDNCDGSGEVLGVDESDGQSCPETITRTWTYTDACGNTTSVSQIITIHDMTAPVIADMDDMTLDGCNPDWPSEVTTSWTDNCGVGGQTSGTLAGVAGEVMWLDDCTQYIDYSFNAT</sequence>
<keyword evidence="3" id="KW-1185">Reference proteome</keyword>
<feature type="non-terminal residue" evidence="2">
    <location>
        <position position="633"/>
    </location>
</feature>
<accession>A0A419VUY5</accession>
<evidence type="ECO:0000259" key="1">
    <source>
        <dbReference type="Pfam" id="PF23237"/>
    </source>
</evidence>
<organism evidence="2 3">
    <name type="scientific">Mangrovibacterium diazotrophicum</name>
    <dbReference type="NCBI Taxonomy" id="1261403"/>
    <lineage>
        <taxon>Bacteria</taxon>
        <taxon>Pseudomonadati</taxon>
        <taxon>Bacteroidota</taxon>
        <taxon>Bacteroidia</taxon>
        <taxon>Marinilabiliales</taxon>
        <taxon>Prolixibacteraceae</taxon>
        <taxon>Mangrovibacterium</taxon>
    </lineage>
</organism>
<dbReference type="Pfam" id="PF23237">
    <property type="entry name" value="HYR_4C"/>
    <property type="match status" value="1"/>
</dbReference>
<comment type="caution">
    <text evidence="2">The sequence shown here is derived from an EMBL/GenBank/DDBJ whole genome shotgun (WGS) entry which is preliminary data.</text>
</comment>
<dbReference type="RefSeq" id="WP_211338167.1">
    <property type="nucleotide sequence ID" value="NZ_RAPN01000005.1"/>
</dbReference>